<reference evidence="2 5" key="4">
    <citation type="journal article" date="2024" name="Microbiol. Resour. Announc.">
        <title>Genome annotations for the ascomycete fungi Trichoderma harzianum, Trichoderma aggressivum, and Purpureocillium lilacinum.</title>
        <authorList>
            <person name="Beijen E.P.W."/>
            <person name="Ohm R.A."/>
        </authorList>
    </citation>
    <scope>NUCLEOTIDE SEQUENCE [LARGE SCALE GENOMIC DNA]</scope>
    <source>
        <strain evidence="2 5">CBS 150709</strain>
    </source>
</reference>
<reference evidence="3 4" key="2">
    <citation type="journal article" date="2016" name="Front. Microbiol.">
        <title>Genome and transcriptome sequences reveal the specific parasitism of the nematophagous Purpureocillium lilacinum 36-1.</title>
        <authorList>
            <person name="Xie J."/>
            <person name="Li S."/>
            <person name="Mo C."/>
            <person name="Xiao X."/>
            <person name="Peng D."/>
            <person name="Wang G."/>
            <person name="Xiao Y."/>
        </authorList>
    </citation>
    <scope>NUCLEOTIDE SEQUENCE [LARGE SCALE GENOMIC DNA]</scope>
    <source>
        <strain evidence="3 4">36-1</strain>
    </source>
</reference>
<feature type="compositionally biased region" description="Polar residues" evidence="1">
    <location>
        <begin position="80"/>
        <end position="90"/>
    </location>
</feature>
<proteinExistence type="predicted"/>
<name>A0A2U3EK92_PURLI</name>
<evidence type="ECO:0000256" key="1">
    <source>
        <dbReference type="SAM" id="MobiDB-lite"/>
    </source>
</evidence>
<feature type="compositionally biased region" description="Basic and acidic residues" evidence="1">
    <location>
        <begin position="52"/>
        <end position="63"/>
    </location>
</feature>
<reference evidence="2" key="3">
    <citation type="submission" date="2023-11" db="EMBL/GenBank/DDBJ databases">
        <authorList>
            <person name="Beijen E."/>
            <person name="Ohm R.A."/>
        </authorList>
    </citation>
    <scope>NUCLEOTIDE SEQUENCE</scope>
    <source>
        <strain evidence="2">CBS 150709</strain>
    </source>
</reference>
<dbReference type="Proteomes" id="UP001287286">
    <property type="component" value="Unassembled WGS sequence"/>
</dbReference>
<feature type="compositionally biased region" description="Basic residues" evidence="1">
    <location>
        <begin position="64"/>
        <end position="77"/>
    </location>
</feature>
<evidence type="ECO:0000313" key="5">
    <source>
        <dbReference type="Proteomes" id="UP001287286"/>
    </source>
</evidence>
<feature type="region of interest" description="Disordered" evidence="1">
    <location>
        <begin position="46"/>
        <end position="121"/>
    </location>
</feature>
<evidence type="ECO:0000313" key="2">
    <source>
        <dbReference type="EMBL" id="KAK4092606.1"/>
    </source>
</evidence>
<sequence>MLSVSSLRLRREWMSSRGARRGASRCVVRPTRWSRLGRRAQNWLWSSGGSERASEEPESEPAHTHTKSQFRRKHKRHDTTNTSSAASGQPPNRDHKEIGRRRHGRAQDCGGGPRTALATVPQPRRLALVRLMALTTEGTARQQGGGAAEGGGLVPTVNGEWHGADSTQPRLGERVKTGGRKEEKKGGQLVLARSATHQDLRQSKLPTHTEAMAPFDVGDCRVIEAEYRWW</sequence>
<evidence type="ECO:0000313" key="4">
    <source>
        <dbReference type="Proteomes" id="UP000245956"/>
    </source>
</evidence>
<accession>A0A2U3EK92</accession>
<organism evidence="3 4">
    <name type="scientific">Purpureocillium lilacinum</name>
    <name type="common">Paecilomyces lilacinus</name>
    <dbReference type="NCBI Taxonomy" id="33203"/>
    <lineage>
        <taxon>Eukaryota</taxon>
        <taxon>Fungi</taxon>
        <taxon>Dikarya</taxon>
        <taxon>Ascomycota</taxon>
        <taxon>Pezizomycotina</taxon>
        <taxon>Sordariomycetes</taxon>
        <taxon>Hypocreomycetidae</taxon>
        <taxon>Hypocreales</taxon>
        <taxon>Ophiocordycipitaceae</taxon>
        <taxon>Purpureocillium</taxon>
    </lineage>
</organism>
<dbReference type="EMBL" id="LCWV01000003">
    <property type="protein sequence ID" value="PWI74923.1"/>
    <property type="molecule type" value="Genomic_DNA"/>
</dbReference>
<dbReference type="AlphaFoldDB" id="A0A2U3EK92"/>
<dbReference type="EMBL" id="JAWRVI010000008">
    <property type="protein sequence ID" value="KAK4092606.1"/>
    <property type="molecule type" value="Genomic_DNA"/>
</dbReference>
<protein>
    <submittedName>
        <fullName evidence="3">Uncharacterized protein</fullName>
    </submittedName>
</protein>
<gene>
    <name evidence="3" type="ORF">PCL_08237</name>
    <name evidence="2" type="ORF">Purlil1_3227</name>
</gene>
<comment type="caution">
    <text evidence="3">The sequence shown here is derived from an EMBL/GenBank/DDBJ whole genome shotgun (WGS) entry which is preliminary data.</text>
</comment>
<evidence type="ECO:0000313" key="3">
    <source>
        <dbReference type="EMBL" id="PWI74923.1"/>
    </source>
</evidence>
<keyword evidence="5" id="KW-1185">Reference proteome</keyword>
<reference evidence="3" key="1">
    <citation type="submission" date="2015-05" db="EMBL/GenBank/DDBJ databases">
        <authorList>
            <person name="Wang D.B."/>
            <person name="Wang M."/>
        </authorList>
    </citation>
    <scope>NUCLEOTIDE SEQUENCE</scope>
    <source>
        <strain evidence="3">36-1</strain>
    </source>
</reference>
<dbReference type="Proteomes" id="UP000245956">
    <property type="component" value="Unassembled WGS sequence"/>
</dbReference>